<proteinExistence type="predicted"/>
<dbReference type="Proteomes" id="UP000617355">
    <property type="component" value="Unassembled WGS sequence"/>
</dbReference>
<gene>
    <name evidence="5" type="ORF">GCM10011358_13600</name>
</gene>
<organism evidence="5 6">
    <name type="scientific">Sinisalibacter lacisalsi</name>
    <dbReference type="NCBI Taxonomy" id="1526570"/>
    <lineage>
        <taxon>Bacteria</taxon>
        <taxon>Pseudomonadati</taxon>
        <taxon>Pseudomonadota</taxon>
        <taxon>Alphaproteobacteria</taxon>
        <taxon>Rhodobacterales</taxon>
        <taxon>Roseobacteraceae</taxon>
        <taxon>Sinisalibacter</taxon>
    </lineage>
</organism>
<evidence type="ECO:0000256" key="3">
    <source>
        <dbReference type="ARBA" id="ARBA00022801"/>
    </source>
</evidence>
<dbReference type="EMBL" id="BMGI01000002">
    <property type="protein sequence ID" value="GGD30834.1"/>
    <property type="molecule type" value="Genomic_DNA"/>
</dbReference>
<evidence type="ECO:0000259" key="4">
    <source>
        <dbReference type="Pfam" id="PF04586"/>
    </source>
</evidence>
<name>A0ABQ1QMP9_9RHOB</name>
<evidence type="ECO:0000256" key="1">
    <source>
        <dbReference type="ARBA" id="ARBA00022612"/>
    </source>
</evidence>
<evidence type="ECO:0000256" key="2">
    <source>
        <dbReference type="ARBA" id="ARBA00022670"/>
    </source>
</evidence>
<evidence type="ECO:0000313" key="6">
    <source>
        <dbReference type="Proteomes" id="UP000617355"/>
    </source>
</evidence>
<keyword evidence="6" id="KW-1185">Reference proteome</keyword>
<keyword evidence="3" id="KW-0378">Hydrolase</keyword>
<dbReference type="Pfam" id="PF04586">
    <property type="entry name" value="Peptidase_S78"/>
    <property type="match status" value="1"/>
</dbReference>
<protein>
    <recommendedName>
        <fullName evidence="4">Prohead serine protease domain-containing protein</fullName>
    </recommendedName>
</protein>
<accession>A0ABQ1QMP9</accession>
<sequence length="210" mass="22690">MLWAATQGDLEVRKRASGALALAGRFPYGKAAVLSDGGRTGRPRKEVIAPRAFSYRVERPEENIHFLVGHDYSKPISSRAAGSLKLTDGDDALTFEATIAPEIAETTWARDALAAVSAGLMVGLSPGFRIPPKRAVKDAETIEDEGHDPENGAHNAIIRTVHAALLYELSIVTRPAYSEAQIEARSWAKTKGGAYTPDAGLVRTLNRWRA</sequence>
<feature type="domain" description="Prohead serine protease" evidence="4">
    <location>
        <begin position="44"/>
        <end position="189"/>
    </location>
</feature>
<reference evidence="6" key="1">
    <citation type="journal article" date="2019" name="Int. J. Syst. Evol. Microbiol.">
        <title>The Global Catalogue of Microorganisms (GCM) 10K type strain sequencing project: providing services to taxonomists for standard genome sequencing and annotation.</title>
        <authorList>
            <consortium name="The Broad Institute Genomics Platform"/>
            <consortium name="The Broad Institute Genome Sequencing Center for Infectious Disease"/>
            <person name="Wu L."/>
            <person name="Ma J."/>
        </authorList>
    </citation>
    <scope>NUCLEOTIDE SEQUENCE [LARGE SCALE GENOMIC DNA]</scope>
    <source>
        <strain evidence="6">CGMCC 1.12922</strain>
    </source>
</reference>
<dbReference type="RefSeq" id="WP_188526887.1">
    <property type="nucleotide sequence ID" value="NZ_BMGI01000002.1"/>
</dbReference>
<evidence type="ECO:0000313" key="5">
    <source>
        <dbReference type="EMBL" id="GGD30834.1"/>
    </source>
</evidence>
<keyword evidence="2" id="KW-0645">Protease</keyword>
<dbReference type="InterPro" id="IPR054613">
    <property type="entry name" value="Peptidase_S78_dom"/>
</dbReference>
<comment type="caution">
    <text evidence="5">The sequence shown here is derived from an EMBL/GenBank/DDBJ whole genome shotgun (WGS) entry which is preliminary data.</text>
</comment>
<keyword evidence="1" id="KW-1188">Viral release from host cell</keyword>